<name>C9SJS4_VERA1</name>
<dbReference type="GeneID" id="9536657"/>
<proteinExistence type="predicted"/>
<evidence type="ECO:0000256" key="2">
    <source>
        <dbReference type="SAM" id="MobiDB-lite"/>
    </source>
</evidence>
<dbReference type="SUPFAM" id="SSF49599">
    <property type="entry name" value="TRAF domain-like"/>
    <property type="match status" value="1"/>
</dbReference>
<dbReference type="AlphaFoldDB" id="C9SJS4"/>
<dbReference type="RefSeq" id="XP_003004684.1">
    <property type="nucleotide sequence ID" value="XM_003004638.1"/>
</dbReference>
<organism evidence="4">
    <name type="scientific">Verticillium alfalfae (strain VaMs.102 / ATCC MYA-4576 / FGSC 10136)</name>
    <name type="common">Verticillium wilt of alfalfa</name>
    <name type="synonym">Verticillium albo-atrum</name>
    <dbReference type="NCBI Taxonomy" id="526221"/>
    <lineage>
        <taxon>Eukaryota</taxon>
        <taxon>Fungi</taxon>
        <taxon>Dikarya</taxon>
        <taxon>Ascomycota</taxon>
        <taxon>Pezizomycotina</taxon>
        <taxon>Sordariomycetes</taxon>
        <taxon>Hypocreomycetidae</taxon>
        <taxon>Glomerellales</taxon>
        <taxon>Plectosphaerellaceae</taxon>
        <taxon>Verticillium</taxon>
    </lineage>
</organism>
<dbReference type="eggNOG" id="KOG0297">
    <property type="taxonomic scope" value="Eukaryota"/>
</dbReference>
<keyword evidence="1" id="KW-0175">Coiled coil</keyword>
<dbReference type="HOGENOM" id="CLU_1185807_0_0_1"/>
<accession>C9SJS4</accession>
<reference evidence="4" key="1">
    <citation type="journal article" date="2011" name="PLoS Pathog.">
        <title>Comparative genomics yields insights into niche adaptation of plant vascular wilt pathogens.</title>
        <authorList>
            <person name="Klosterman S.J."/>
            <person name="Subbarao K.V."/>
            <person name="Kang S."/>
            <person name="Veronese P."/>
            <person name="Gold S.E."/>
            <person name="Thomma B.P.H.J."/>
            <person name="Chen Z."/>
            <person name="Henrissat B."/>
            <person name="Lee Y.-H."/>
            <person name="Park J."/>
            <person name="Garcia-Pedrajas M.D."/>
            <person name="Barbara D.J."/>
            <person name="Anchieta A."/>
            <person name="de Jonge R."/>
            <person name="Santhanam P."/>
            <person name="Maruthachalam K."/>
            <person name="Atallah Z."/>
            <person name="Amyotte S.G."/>
            <person name="Paz Z."/>
            <person name="Inderbitzin P."/>
            <person name="Hayes R.J."/>
            <person name="Heiman D.I."/>
            <person name="Young S."/>
            <person name="Zeng Q."/>
            <person name="Engels R."/>
            <person name="Galagan J."/>
            <person name="Cuomo C.A."/>
            <person name="Dobinson K.F."/>
            <person name="Ma L.-J."/>
        </authorList>
    </citation>
    <scope>NUCLEOTIDE SEQUENCE [LARGE SCALE GENOMIC DNA]</scope>
    <source>
        <strain evidence="4">VaMs.102 / ATCC MYA-4576 / FGSC 10136</strain>
    </source>
</reference>
<keyword evidence="4" id="KW-1185">Reference proteome</keyword>
<protein>
    <recommendedName>
        <fullName evidence="5">TRAF-type domain-containing protein</fullName>
    </recommendedName>
</protein>
<feature type="region of interest" description="Disordered" evidence="2">
    <location>
        <begin position="187"/>
        <end position="234"/>
    </location>
</feature>
<evidence type="ECO:0008006" key="5">
    <source>
        <dbReference type="Google" id="ProtNLM"/>
    </source>
</evidence>
<dbReference type="Gene3D" id="3.30.40.10">
    <property type="entry name" value="Zinc/RING finger domain, C3HC4 (zinc finger)"/>
    <property type="match status" value="1"/>
</dbReference>
<dbReference type="KEGG" id="val:VDBG_05797"/>
<dbReference type="Proteomes" id="UP000008698">
    <property type="component" value="Unassembled WGS sequence"/>
</dbReference>
<dbReference type="EMBL" id="DS985219">
    <property type="protein sequence ID" value="EEY19688.1"/>
    <property type="molecule type" value="Genomic_DNA"/>
</dbReference>
<evidence type="ECO:0000256" key="1">
    <source>
        <dbReference type="SAM" id="Coils"/>
    </source>
</evidence>
<evidence type="ECO:0000313" key="3">
    <source>
        <dbReference type="EMBL" id="EEY19688.1"/>
    </source>
</evidence>
<evidence type="ECO:0000313" key="4">
    <source>
        <dbReference type="Proteomes" id="UP000008698"/>
    </source>
</evidence>
<sequence length="234" mass="26091">MVPMPAMNKHVLDECLEFAAPCKYTDFGCRQTAKRQQLRTHHESCPYQVCDVIGQTLKRQEAEMKRLQRENDRRDKQIEELQRQFQEQQSGSSLDIMRLSPYSRKIGTAEEAVMGVYEDVERRIETVKKDLTDLEGRQTVMVLNEVMPIKNEITEIRSNLGILKMHVAWLMNKSREEVERSRLANRTMGGASGAGSGGSSSTGGSNGGGGTVRIVGRGRGGSDSEAEGPSTLRD</sequence>
<feature type="compositionally biased region" description="Gly residues" evidence="2">
    <location>
        <begin position="190"/>
        <end position="221"/>
    </location>
</feature>
<dbReference type="OrthoDB" id="1630758at2759"/>
<gene>
    <name evidence="3" type="ORF">VDBG_05797</name>
</gene>
<dbReference type="InterPro" id="IPR013083">
    <property type="entry name" value="Znf_RING/FYVE/PHD"/>
</dbReference>
<feature type="coiled-coil region" evidence="1">
    <location>
        <begin position="50"/>
        <end position="87"/>
    </location>
</feature>